<evidence type="ECO:0000256" key="3">
    <source>
        <dbReference type="ARBA" id="ARBA00022643"/>
    </source>
</evidence>
<dbReference type="Gene3D" id="3.20.20.70">
    <property type="entry name" value="Aldolase class I"/>
    <property type="match status" value="1"/>
</dbReference>
<dbReference type="PANTHER" id="PTHR43303:SF4">
    <property type="entry name" value="NADPH DEHYDROGENASE C23G7.10C-RELATED"/>
    <property type="match status" value="1"/>
</dbReference>
<organism evidence="7 8">
    <name type="scientific">Limobrevibacterium gyesilva</name>
    <dbReference type="NCBI Taxonomy" id="2991712"/>
    <lineage>
        <taxon>Bacteria</taxon>
        <taxon>Pseudomonadati</taxon>
        <taxon>Pseudomonadota</taxon>
        <taxon>Alphaproteobacteria</taxon>
        <taxon>Acetobacterales</taxon>
        <taxon>Acetobacteraceae</taxon>
        <taxon>Limobrevibacterium</taxon>
    </lineage>
</organism>
<dbReference type="InterPro" id="IPR001155">
    <property type="entry name" value="OxRdtase_FMN_N"/>
</dbReference>
<dbReference type="GO" id="GO:0010181">
    <property type="term" value="F:FMN binding"/>
    <property type="evidence" value="ECO:0007669"/>
    <property type="project" value="InterPro"/>
</dbReference>
<dbReference type="AlphaFoldDB" id="A0AA41YPD7"/>
<dbReference type="SUPFAM" id="SSF51395">
    <property type="entry name" value="FMN-linked oxidoreductases"/>
    <property type="match status" value="1"/>
</dbReference>
<keyword evidence="8" id="KW-1185">Reference proteome</keyword>
<evidence type="ECO:0000256" key="4">
    <source>
        <dbReference type="ARBA" id="ARBA00022857"/>
    </source>
</evidence>
<protein>
    <submittedName>
        <fullName evidence="7">NADH:flavin oxidoreductase/NADH oxidase</fullName>
    </submittedName>
</protein>
<dbReference type="CDD" id="cd02932">
    <property type="entry name" value="OYE_YqiM_FMN"/>
    <property type="match status" value="1"/>
</dbReference>
<dbReference type="Pfam" id="PF00724">
    <property type="entry name" value="Oxidored_FMN"/>
    <property type="match status" value="1"/>
</dbReference>
<evidence type="ECO:0000256" key="2">
    <source>
        <dbReference type="ARBA" id="ARBA00022630"/>
    </source>
</evidence>
<dbReference type="RefSeq" id="WP_264716577.1">
    <property type="nucleotide sequence ID" value="NZ_JAPDNT010000043.1"/>
</dbReference>
<dbReference type="PANTHER" id="PTHR43303">
    <property type="entry name" value="NADPH DEHYDROGENASE C23G7.10C-RELATED"/>
    <property type="match status" value="1"/>
</dbReference>
<sequence>MSSPKLFQPITFRSVTARNRITVGPMCQYSAKDGLADDWHVQHLGARAMGGAGIVFTEACHVSAIGRITPGCLGLYTPEHQAMIQRLAAIITYGGAVPGLQIAHAGRKASSNVPWLGGKGLALADGGWVPVGPTAEPFGDSHTAPHALSVAEIAGITEQFAASTRMAREAGIKIIEIHGAHGYLIHSFLSPISNKRNDAYGGDLDGRARLLMEVLDAVRSEWPDDLPLFVRLSSVDWMEGGLTIDDTVEIARRLKATGKVDLIDCSSGGVALSGPKIPSIHPGYQVPFADAVRQRAGIATGAVGMITAPEHADEIVANNRADLVFVARALLADPAWPLRAARQLGAQLDLVPQYRRATLT</sequence>
<evidence type="ECO:0000256" key="1">
    <source>
        <dbReference type="ARBA" id="ARBA00001917"/>
    </source>
</evidence>
<evidence type="ECO:0000313" key="7">
    <source>
        <dbReference type="EMBL" id="MCW3477621.1"/>
    </source>
</evidence>
<proteinExistence type="predicted"/>
<keyword evidence="5" id="KW-0560">Oxidoreductase</keyword>
<feature type="domain" description="NADH:flavin oxidoreductase/NADH oxidase N-terminal" evidence="6">
    <location>
        <begin position="5"/>
        <end position="344"/>
    </location>
</feature>
<comment type="caution">
    <text evidence="7">The sequence shown here is derived from an EMBL/GenBank/DDBJ whole genome shotgun (WGS) entry which is preliminary data.</text>
</comment>
<name>A0AA41YPD7_9PROT</name>
<dbReference type="GO" id="GO:0003959">
    <property type="term" value="F:NADPH dehydrogenase activity"/>
    <property type="evidence" value="ECO:0007669"/>
    <property type="project" value="InterPro"/>
</dbReference>
<keyword evidence="4" id="KW-0521">NADP</keyword>
<evidence type="ECO:0000256" key="5">
    <source>
        <dbReference type="ARBA" id="ARBA00023002"/>
    </source>
</evidence>
<evidence type="ECO:0000259" key="6">
    <source>
        <dbReference type="Pfam" id="PF00724"/>
    </source>
</evidence>
<dbReference type="GO" id="GO:0050661">
    <property type="term" value="F:NADP binding"/>
    <property type="evidence" value="ECO:0007669"/>
    <property type="project" value="InterPro"/>
</dbReference>
<dbReference type="Proteomes" id="UP001165679">
    <property type="component" value="Unassembled WGS sequence"/>
</dbReference>
<gene>
    <name evidence="7" type="ORF">OL599_23970</name>
</gene>
<accession>A0AA41YPD7</accession>
<comment type="cofactor">
    <cofactor evidence="1">
        <name>FMN</name>
        <dbReference type="ChEBI" id="CHEBI:58210"/>
    </cofactor>
</comment>
<reference evidence="7" key="2">
    <citation type="submission" date="2022-10" db="EMBL/GenBank/DDBJ databases">
        <authorList>
            <person name="Trinh H.N."/>
        </authorList>
    </citation>
    <scope>NUCLEOTIDE SEQUENCE</scope>
    <source>
        <strain evidence="7">RN2-1</strain>
    </source>
</reference>
<reference evidence="7" key="1">
    <citation type="submission" date="2022-09" db="EMBL/GenBank/DDBJ databases">
        <title>Rhodovastum sp. nov. RN2-1 isolated from soil in Seongnam, South Korea.</title>
        <authorList>
            <person name="Le N.T."/>
        </authorList>
    </citation>
    <scope>NUCLEOTIDE SEQUENCE</scope>
    <source>
        <strain evidence="7">RN2-1</strain>
    </source>
</reference>
<evidence type="ECO:0000313" key="8">
    <source>
        <dbReference type="Proteomes" id="UP001165679"/>
    </source>
</evidence>
<keyword evidence="3" id="KW-0288">FMN</keyword>
<dbReference type="InterPro" id="IPR044152">
    <property type="entry name" value="YqjM-like"/>
</dbReference>
<keyword evidence="2" id="KW-0285">Flavoprotein</keyword>
<dbReference type="InterPro" id="IPR013785">
    <property type="entry name" value="Aldolase_TIM"/>
</dbReference>
<dbReference type="EMBL" id="JAPDNT010000043">
    <property type="protein sequence ID" value="MCW3477621.1"/>
    <property type="molecule type" value="Genomic_DNA"/>
</dbReference>